<keyword evidence="2" id="KW-1185">Reference proteome</keyword>
<evidence type="ECO:0000313" key="2">
    <source>
        <dbReference type="Proteomes" id="UP000242869"/>
    </source>
</evidence>
<evidence type="ECO:0000313" key="1">
    <source>
        <dbReference type="EMBL" id="SFN35505.1"/>
    </source>
</evidence>
<gene>
    <name evidence="1" type="ORF">SAMN05660284_01301</name>
</gene>
<dbReference type="Proteomes" id="UP000242869">
    <property type="component" value="Unassembled WGS sequence"/>
</dbReference>
<name>A0A1I4YBU6_9NEIS</name>
<reference evidence="2" key="1">
    <citation type="submission" date="2016-10" db="EMBL/GenBank/DDBJ databases">
        <authorList>
            <person name="Varghese N."/>
            <person name="Submissions S."/>
        </authorList>
    </citation>
    <scope>NUCLEOTIDE SEQUENCE [LARGE SCALE GENOMIC DNA]</scope>
    <source>
        <strain evidence="2">DSM 6150</strain>
    </source>
</reference>
<accession>A0A1I4YBU6</accession>
<dbReference type="AlphaFoldDB" id="A0A1I4YBU6"/>
<proteinExistence type="predicted"/>
<sequence>MGVESWISIISTPSRALPLQGGGYEILMNHLDLELFHHRVTESGRKPIQAS</sequence>
<organism evidence="1 2">
    <name type="scientific">Formivibrio citricus</name>
    <dbReference type="NCBI Taxonomy" id="83765"/>
    <lineage>
        <taxon>Bacteria</taxon>
        <taxon>Pseudomonadati</taxon>
        <taxon>Pseudomonadota</taxon>
        <taxon>Betaproteobacteria</taxon>
        <taxon>Neisseriales</taxon>
        <taxon>Chitinibacteraceae</taxon>
        <taxon>Formivibrio</taxon>
    </lineage>
</organism>
<dbReference type="EMBL" id="FOVE01000007">
    <property type="protein sequence ID" value="SFN35505.1"/>
    <property type="molecule type" value="Genomic_DNA"/>
</dbReference>
<dbReference type="STRING" id="83765.SAMN05660284_01301"/>
<protein>
    <submittedName>
        <fullName evidence="1">Uncharacterized protein</fullName>
    </submittedName>
</protein>